<evidence type="ECO:0000313" key="2">
    <source>
        <dbReference type="WBParaSite" id="PS1159_v2.g3768.t2"/>
    </source>
</evidence>
<reference evidence="2" key="1">
    <citation type="submission" date="2022-11" db="UniProtKB">
        <authorList>
            <consortium name="WormBaseParasite"/>
        </authorList>
    </citation>
    <scope>IDENTIFICATION</scope>
</reference>
<dbReference type="Proteomes" id="UP000887580">
    <property type="component" value="Unplaced"/>
</dbReference>
<dbReference type="WBParaSite" id="PS1159_v2.g3768.t2">
    <property type="protein sequence ID" value="PS1159_v2.g3768.t2"/>
    <property type="gene ID" value="PS1159_v2.g3768"/>
</dbReference>
<accession>A0AC35GC25</accession>
<name>A0AC35GC25_9BILA</name>
<organism evidence="1 2">
    <name type="scientific">Panagrolaimus sp. PS1159</name>
    <dbReference type="NCBI Taxonomy" id="55785"/>
    <lineage>
        <taxon>Eukaryota</taxon>
        <taxon>Metazoa</taxon>
        <taxon>Ecdysozoa</taxon>
        <taxon>Nematoda</taxon>
        <taxon>Chromadorea</taxon>
        <taxon>Rhabditida</taxon>
        <taxon>Tylenchina</taxon>
        <taxon>Panagrolaimomorpha</taxon>
        <taxon>Panagrolaimoidea</taxon>
        <taxon>Panagrolaimidae</taxon>
        <taxon>Panagrolaimus</taxon>
    </lineage>
</organism>
<protein>
    <submittedName>
        <fullName evidence="2">EGF-like domain-containing protein</fullName>
    </submittedName>
</protein>
<sequence>MHYHHQSIDDGHSSNYEPLIKQKIMISSNSSGGSSSTTQSNLRPLKASLRRDRTNRSFLNTMETLFYCSGNTPKSRNSDNQMYKKCAAVFFILFILLLLLVIYLIFCLYSLQNKYITYDQTGSIYYHHHRLNELSKNNLPISDNVPQALLALPKKFRLGEIVSGDLPPGQIIYTEFSVQHDNLVQFNISVGPKARIALYARQTLKPSLTSYNYIETIRGDYLHVAGIVHRHRRELTPKFKSALVTFQLLSGKWHLGFFNDGLFPEPISFVASITKKEKELQNPIAKTSQSCKYDCFSKGFCKNGKCHCHPGYSGEFCEETACPVLCSGNGIFTNGRCSCHEGFKGLECDIDARWCAVPNCNHHGQCDANGECICDRGWTGEYCDIIDCYDPTCSMHGICKNATCYCSEGWYGKNCEQRISNACSPLELYKTSSFNNLPKPEEIASPLIIPTNNKNDSPMIEKPKKEMKETANESFCKPKCEHGNCQNGICVCEEQWAGVDCSQKLCLPGCEVHGICNKGICECNQGWNGENCFIEGCPNNCSNTGSCQQFKGLWQCACDSSHYGPNCEFGMETDCDDGIDNDEDGLTDCEDSECCSSRTCSGNPLCTSDIQPSDVLLRIQPPVDASFFQRNRFLIEQDSVQRYATVELFNESRVSIIRGNVVSSKGGALVGVRISDTANPRFGFSLSRSEDDGGAFDLMVNGGGFVTLQFLRKPFGKVEKSFFVPSNDIVYVGNVIMNEAQSSILLNREIIIEKCKNSYLEGNYAPKIIPSWSLRQYSGEFESHHNSETTKVIADARVLHDNIPIEGTEDMELVYSSDRAHGFQSTLHIALLPSKISDKLRLVHVKINVAGRGFQEIFVAKSNLTYVFAWDHSNVYKQAVYGLTKARVSIGYEFEGCSKKEEIVWRHENVLIEGKKSRKMAFGLWSFNFHHYYDFINNVLERGDGLTQYLEEIQPIVKTLVGSEKQREAACSTECMNQTLSDAKLFQPTALAVACDGTVYIGDYNMVRRINSDRSSIDVILELSSTDTVHSYYLAIDPSNDKLYISIPQRRQIWTIKSYTEVKDPLKNYKIIAGDGTTCVDANGACGDGGAADSAQLNFPKDITFDNNGNMFVIDGRRIRYITKDRKIDTLVSSPEWKPTEICKHSFALKDLNLEWPLSIVFEPFSLDLIILDADVIYRLNIEAGTVRILAGTQKGCDSTAHGTTVLEHAQSITISPDIGKLYIAESDSKKHNFVRSLSVNGGRIETIAGRSSKCDCDRINCPCDDPIGQPPMIATQSFLHKPVTLAVDSQGHLYVGDQANYKIKIIEKIKPIYDEATKSYRINSPATNEIYYFNKYGMHQKTVSLLSDQLIYNFKYSIDTTFGELSEIEGVGGSSLRITRVNESDIILDGPMPQKTVIKLNTFDRQLLQEVKTLSTNGQKVELNYENGQLLKTKQLKDKTIFVGYDKSGRVTTFTKSTGEQYTFSTNYSLGNFFTTNVKLNGKRFRRFSSMDNEYEEAGKDIRSLTNHPDMFIFTSKETRNQFDGVSHPLLQPNENAFLKRKITLPSVEEPMRRELSSRFEWRSYLRTKDGKRIITVGRRPRVNGRNAFTIEFDRNELTDIIRDAYDNDLFSIKYTPSGQVSLIKPLGDLNIATLNITNDANGNPLNFIWVDLRQDFAYDSFQRLIASTYSRKGDLLVRKYTYGHDNSYHPSMIQMPSGEMYKWIYNKDGGIFSLKSPNDEITEFWGARGIQIEASGILYRRMKIGAHYGVATAIYDSKNRLTEFISIDGNRRVELKRDEYGQIISIKKGKQNVVFKYDKHGRIKTATSEGIKREFVYQGPLIVAMKQQSLDSPSSVYFSTEYDDLLRPTSIHVNFNGTALEPIRFEYDHLTGRANKIGRSVLTTTSNKKIISNDIFSLTTDFNKYQQIQNMDLTISGLTVLQLQTTFDSIGRLESMTWIIEGQSKPLETRGYAIDGGISEYSLGDADKHLWTILYDSSGKMNKINGKTVKFYAGGAAHHFGTLNYTVDSNGWTLRRGSYIFEYDSLGQLKRATNVKEKGEDFVYEYDEEQRIVARKYLHTNRIQRFYYAFTDRRNLITHFTDSKHHDSVWTIHYSDTNIPFLLECSSGTRHILVTDPTNSLRYIFTDRGTVAREISYSPMGNSAVNTNPHIFIPIGYQGNFHDFEAGIIFVRENANGIMVTRPLDDKLGRFLSTTPALVSYKLDTFNPEYLVDPFKFEHFTTPLKIPSDPIRWLSISGTEIKDIIPLTKFSFHENNFCQESTIVSGVICAFEQQLSFFSQIMTLQPSKFIGHASDAAEKNTQNHYVDISLAGKGIGSCGIALTYDQNSNTQLFIQKSFDQATVSLLEKVLSNTSFVVQYFSLPEPRLNNTGVFEIHLAKVGQFGSASDDLTGKHESKIFNMTLKNSQLIEISSDGTVILVHYHGTPAKIRNQAYQNLQESMIQRIWHAERAAVKKGTVTSQLWNDKQRQELLNLGRIREFIPKPKNSSDVNSIREISEWHFEKV</sequence>
<evidence type="ECO:0000313" key="1">
    <source>
        <dbReference type="Proteomes" id="UP000887580"/>
    </source>
</evidence>
<proteinExistence type="predicted"/>